<dbReference type="GeneID" id="110978550"/>
<dbReference type="PANTHER" id="PTHR12934:SF11">
    <property type="entry name" value="LARGE RIBOSOMAL SUBUNIT PROTEIN UL15M"/>
    <property type="match status" value="1"/>
</dbReference>
<evidence type="ECO:0000313" key="9">
    <source>
        <dbReference type="RefSeq" id="XP_022089330.1"/>
    </source>
</evidence>
<dbReference type="SUPFAM" id="SSF52080">
    <property type="entry name" value="Ribosomal proteins L15p and L18e"/>
    <property type="match status" value="1"/>
</dbReference>
<dbReference type="InterPro" id="IPR030878">
    <property type="entry name" value="Ribosomal_uL15"/>
</dbReference>
<feature type="compositionally biased region" description="Gly residues" evidence="6">
    <location>
        <begin position="63"/>
        <end position="78"/>
    </location>
</feature>
<dbReference type="CTD" id="29088"/>
<dbReference type="Proteomes" id="UP000694845">
    <property type="component" value="Unplaced"/>
</dbReference>
<dbReference type="RefSeq" id="XP_022089330.1">
    <property type="nucleotide sequence ID" value="XM_022233638.1"/>
</dbReference>
<feature type="compositionally biased region" description="Basic residues" evidence="6">
    <location>
        <begin position="53"/>
        <end position="62"/>
    </location>
</feature>
<dbReference type="AlphaFoldDB" id="A0A8B7YAD4"/>
<reference evidence="9" key="1">
    <citation type="submission" date="2025-08" db="UniProtKB">
        <authorList>
            <consortium name="RefSeq"/>
        </authorList>
    </citation>
    <scope>IDENTIFICATION</scope>
</reference>
<dbReference type="GO" id="GO:0006412">
    <property type="term" value="P:translation"/>
    <property type="evidence" value="ECO:0007669"/>
    <property type="project" value="InterPro"/>
</dbReference>
<evidence type="ECO:0000256" key="2">
    <source>
        <dbReference type="ARBA" id="ARBA00022980"/>
    </source>
</evidence>
<feature type="region of interest" description="Disordered" evidence="6">
    <location>
        <begin position="45"/>
        <end position="86"/>
    </location>
</feature>
<accession>A0A8B7YAD4</accession>
<evidence type="ECO:0000256" key="6">
    <source>
        <dbReference type="SAM" id="MobiDB-lite"/>
    </source>
</evidence>
<protein>
    <recommendedName>
        <fullName evidence="4">Large ribosomal subunit protein uL15m</fullName>
    </recommendedName>
    <alternativeName>
        <fullName evidence="5">39S ribosomal protein L15, mitochondrial</fullName>
    </alternativeName>
</protein>
<dbReference type="InterPro" id="IPR005749">
    <property type="entry name" value="Ribosomal_uL15_bac-type"/>
</dbReference>
<evidence type="ECO:0000256" key="4">
    <source>
        <dbReference type="ARBA" id="ARBA00035299"/>
    </source>
</evidence>
<dbReference type="GO" id="GO:0005762">
    <property type="term" value="C:mitochondrial large ribosomal subunit"/>
    <property type="evidence" value="ECO:0007669"/>
    <property type="project" value="TreeGrafter"/>
</dbReference>
<keyword evidence="3" id="KW-0687">Ribonucleoprotein</keyword>
<dbReference type="HAMAP" id="MF_01341">
    <property type="entry name" value="Ribosomal_uL15"/>
    <property type="match status" value="1"/>
</dbReference>
<feature type="domain" description="Large ribosomal subunit protein uL15/eL18" evidence="7">
    <location>
        <begin position="115"/>
        <end position="194"/>
    </location>
</feature>
<proteinExistence type="inferred from homology"/>
<dbReference type="InterPro" id="IPR021131">
    <property type="entry name" value="Ribosomal_uL15/eL18"/>
</dbReference>
<evidence type="ECO:0000313" key="8">
    <source>
        <dbReference type="Proteomes" id="UP000694845"/>
    </source>
</evidence>
<sequence length="316" mass="35583">MDGTTFQMKVTPKRVLRLINMATSSSGTQRALELLRNLPRVALNNIRDNPGARTKHKVRGRGQHGGDSSGRGKSGQGMRGTKPRIGFEGGQTPFYLRIPKYPYYKGHRLKREYLPVSLNKIQHLIDLGRLDPEEPIDVNSLVNAGEVNIDIYKKQYGVHLTEEGADTFQAQLNIEVQWATELTIAAVERNGGVISLGFYDLQSLDALAHSLHFFNQGKPIPKRALPPKDIVPFYTSAENRGYLADPDNIRRERAALAEKFGYALPDLSSDPRRGMLGMRKDPRQIFFGLQPGWIVNLTDRTVLKPIDEKLVEYYQS</sequence>
<dbReference type="PANTHER" id="PTHR12934">
    <property type="entry name" value="50S RIBOSOMAL PROTEIN L15"/>
    <property type="match status" value="1"/>
</dbReference>
<dbReference type="Pfam" id="PF00828">
    <property type="entry name" value="Ribosomal_L27A"/>
    <property type="match status" value="1"/>
</dbReference>
<dbReference type="KEGG" id="aplc:110978550"/>
<dbReference type="InterPro" id="IPR036227">
    <property type="entry name" value="Ribosomal_uL15/eL18_sf"/>
</dbReference>
<evidence type="ECO:0000256" key="3">
    <source>
        <dbReference type="ARBA" id="ARBA00023274"/>
    </source>
</evidence>
<keyword evidence="8" id="KW-1185">Reference proteome</keyword>
<name>A0A8B7YAD4_ACAPL</name>
<organism evidence="8 9">
    <name type="scientific">Acanthaster planci</name>
    <name type="common">Crown-of-thorns starfish</name>
    <dbReference type="NCBI Taxonomy" id="133434"/>
    <lineage>
        <taxon>Eukaryota</taxon>
        <taxon>Metazoa</taxon>
        <taxon>Echinodermata</taxon>
        <taxon>Eleutherozoa</taxon>
        <taxon>Asterozoa</taxon>
        <taxon>Asteroidea</taxon>
        <taxon>Valvatacea</taxon>
        <taxon>Valvatida</taxon>
        <taxon>Acanthasteridae</taxon>
        <taxon>Acanthaster</taxon>
    </lineage>
</organism>
<evidence type="ECO:0000256" key="1">
    <source>
        <dbReference type="ARBA" id="ARBA00007320"/>
    </source>
</evidence>
<keyword evidence="2" id="KW-0689">Ribosomal protein</keyword>
<evidence type="ECO:0000256" key="5">
    <source>
        <dbReference type="ARBA" id="ARBA00035423"/>
    </source>
</evidence>
<dbReference type="OrthoDB" id="361383at2759"/>
<evidence type="ECO:0000259" key="7">
    <source>
        <dbReference type="Pfam" id="PF00828"/>
    </source>
</evidence>
<comment type="similarity">
    <text evidence="1">Belongs to the universal ribosomal protein uL15 family.</text>
</comment>
<gene>
    <name evidence="9" type="primary">LOC110978550</name>
</gene>
<dbReference type="GO" id="GO:0003735">
    <property type="term" value="F:structural constituent of ribosome"/>
    <property type="evidence" value="ECO:0007669"/>
    <property type="project" value="InterPro"/>
</dbReference>